<evidence type="ECO:0000313" key="5">
    <source>
        <dbReference type="EMBL" id="AFA41469.1"/>
    </source>
</evidence>
<evidence type="ECO:0000259" key="4">
    <source>
        <dbReference type="Pfam" id="PF01386"/>
    </source>
</evidence>
<keyword evidence="2" id="KW-0687">Ribonucleoprotein</keyword>
<dbReference type="HOGENOM" id="CLU_137946_0_0_6"/>
<dbReference type="Proteomes" id="UP000009061">
    <property type="component" value="Chromosome"/>
</dbReference>
<dbReference type="InterPro" id="IPR011035">
    <property type="entry name" value="Ribosomal_bL25/Gln-tRNA_synth"/>
</dbReference>
<gene>
    <name evidence="5" type="primary">rplY</name>
    <name evidence="5" type="ORF">WIGMOR_0659</name>
</gene>
<evidence type="ECO:0000256" key="1">
    <source>
        <dbReference type="ARBA" id="ARBA00022980"/>
    </source>
</evidence>
<keyword evidence="6" id="KW-1185">Reference proteome</keyword>
<dbReference type="GO" id="GO:0003735">
    <property type="term" value="F:structural constituent of ribosome"/>
    <property type="evidence" value="ECO:0007669"/>
    <property type="project" value="InterPro"/>
</dbReference>
<proteinExistence type="predicted"/>
<dbReference type="OrthoDB" id="9806411at2"/>
<dbReference type="GO" id="GO:0006412">
    <property type="term" value="P:translation"/>
    <property type="evidence" value="ECO:0007669"/>
    <property type="project" value="InterPro"/>
</dbReference>
<evidence type="ECO:0000256" key="3">
    <source>
        <dbReference type="ARBA" id="ARBA00035479"/>
    </source>
</evidence>
<dbReference type="InterPro" id="IPR020056">
    <property type="entry name" value="Rbsml_bL25/Gln-tRNA_synth_N"/>
</dbReference>
<dbReference type="InterPro" id="IPR029751">
    <property type="entry name" value="Ribosomal_L25_dom"/>
</dbReference>
<dbReference type="KEGG" id="wgl:WIGMOR_0659"/>
<sequence length="96" mass="11573">MFNLIAELRYQVGKKSSRRTRKIKNYIPAVVYGNKKPTISIMIYYNEIANLQHEKNFYHDNICLNFQKEKKIIVKIQSIQRHVFKPKIIHIDFLYS</sequence>
<dbReference type="GO" id="GO:1990904">
    <property type="term" value="C:ribonucleoprotein complex"/>
    <property type="evidence" value="ECO:0007669"/>
    <property type="project" value="UniProtKB-KW"/>
</dbReference>
<dbReference type="RefSeq" id="WP_014354407.1">
    <property type="nucleotide sequence ID" value="NC_016893.1"/>
</dbReference>
<protein>
    <recommendedName>
        <fullName evidence="3">50S ribosomal protein L25</fullName>
    </recommendedName>
</protein>
<name>H6Q5I6_WIGGL</name>
<dbReference type="Gene3D" id="2.40.240.10">
    <property type="entry name" value="Ribosomal Protein L25, Chain P"/>
    <property type="match status" value="1"/>
</dbReference>
<dbReference type="GO" id="GO:0005840">
    <property type="term" value="C:ribosome"/>
    <property type="evidence" value="ECO:0007669"/>
    <property type="project" value="UniProtKB-KW"/>
</dbReference>
<dbReference type="eggNOG" id="COG1825">
    <property type="taxonomic scope" value="Bacteria"/>
</dbReference>
<dbReference type="CDD" id="cd00495">
    <property type="entry name" value="Ribosomal_L25_TL5_CTC"/>
    <property type="match status" value="1"/>
</dbReference>
<feature type="domain" description="Large ribosomal subunit protein bL25 L25" evidence="4">
    <location>
        <begin position="5"/>
        <end position="93"/>
    </location>
</feature>
<keyword evidence="1" id="KW-0689">Ribosomal protein</keyword>
<dbReference type="SUPFAM" id="SSF50715">
    <property type="entry name" value="Ribosomal protein L25-like"/>
    <property type="match status" value="1"/>
</dbReference>
<organism evidence="5 6">
    <name type="scientific">Wigglesworthia glossinidia endosymbiont of Glossina morsitans morsitans</name>
    <name type="common">Yale colony</name>
    <dbReference type="NCBI Taxonomy" id="1142511"/>
    <lineage>
        <taxon>Bacteria</taxon>
        <taxon>Pseudomonadati</taxon>
        <taxon>Pseudomonadota</taxon>
        <taxon>Gammaproteobacteria</taxon>
        <taxon>Enterobacterales</taxon>
        <taxon>Erwiniaceae</taxon>
        <taxon>Wigglesworthia</taxon>
    </lineage>
</organism>
<dbReference type="AlphaFoldDB" id="H6Q5I6"/>
<evidence type="ECO:0000256" key="2">
    <source>
        <dbReference type="ARBA" id="ARBA00023274"/>
    </source>
</evidence>
<accession>H6Q5I6</accession>
<dbReference type="STRING" id="1142511.WIGMOR_0659"/>
<dbReference type="Pfam" id="PF01386">
    <property type="entry name" value="Ribosomal_L25p"/>
    <property type="match status" value="1"/>
</dbReference>
<reference evidence="5 6" key="1">
    <citation type="journal article" date="2012" name="MBio">
        <title>Insight into the transmission biology and species-specific functional capabilities of tsetse (Diptera: glossinidae) obligate symbiont wigglesworthia.</title>
        <authorList>
            <person name="Rio R.V."/>
            <person name="Symula R.E."/>
            <person name="Wang J."/>
            <person name="Lohs C."/>
            <person name="Wu Y.N."/>
            <person name="Snyder A.K."/>
            <person name="Bjornson R.D."/>
            <person name="Oshima K."/>
            <person name="Biehl B.S."/>
            <person name="Perna N.T."/>
            <person name="Hattori M."/>
            <person name="Aksoy S."/>
        </authorList>
    </citation>
    <scope>NUCLEOTIDE SEQUENCE [LARGE SCALE GENOMIC DNA]</scope>
    <source>
        <strain evidence="5">WGM</strain>
    </source>
</reference>
<dbReference type="NCBIfam" id="NF004612">
    <property type="entry name" value="PRK05943.1"/>
    <property type="match status" value="1"/>
</dbReference>
<evidence type="ECO:0000313" key="6">
    <source>
        <dbReference type="Proteomes" id="UP000009061"/>
    </source>
</evidence>
<dbReference type="EMBL" id="CP003315">
    <property type="protein sequence ID" value="AFA41469.1"/>
    <property type="molecule type" value="Genomic_DNA"/>
</dbReference>